<evidence type="ECO:0000313" key="1">
    <source>
        <dbReference type="EMBL" id="GHO93928.1"/>
    </source>
</evidence>
<accession>A0A8J3IK55</accession>
<proteinExistence type="predicted"/>
<dbReference type="RefSeq" id="WP_220204695.1">
    <property type="nucleotide sequence ID" value="NZ_BNJK01000001.1"/>
</dbReference>
<organism evidence="1 2">
    <name type="scientific">Reticulibacter mediterranei</name>
    <dbReference type="NCBI Taxonomy" id="2778369"/>
    <lineage>
        <taxon>Bacteria</taxon>
        <taxon>Bacillati</taxon>
        <taxon>Chloroflexota</taxon>
        <taxon>Ktedonobacteria</taxon>
        <taxon>Ktedonobacterales</taxon>
        <taxon>Reticulibacteraceae</taxon>
        <taxon>Reticulibacter</taxon>
    </lineage>
</organism>
<dbReference type="AlphaFoldDB" id="A0A8J3IK55"/>
<dbReference type="EMBL" id="BNJK01000001">
    <property type="protein sequence ID" value="GHO93928.1"/>
    <property type="molecule type" value="Genomic_DNA"/>
</dbReference>
<sequence length="190" mass="22471">MTVEQKHQRWQEVTAWCEQLDPRSPVDPGIKETVIALNILDIPTVMSCEGHLHGPFAPWIKIAAPDFYEKRKRIKQVQNWLEQQPETDETRRVVEYMEQQKSVTIREHLTIRRRLYDYLAHFYQERCVPYERRLVLSGGDGITSLGSQGDVLMEILPLEERRERLLAYQDEMRAFTAFLKQLYFSSEDEG</sequence>
<protein>
    <submittedName>
        <fullName evidence="1">Uncharacterized protein</fullName>
    </submittedName>
</protein>
<gene>
    <name evidence="1" type="ORF">KSF_039760</name>
</gene>
<name>A0A8J3IK55_9CHLR</name>
<evidence type="ECO:0000313" key="2">
    <source>
        <dbReference type="Proteomes" id="UP000597444"/>
    </source>
</evidence>
<keyword evidence="2" id="KW-1185">Reference proteome</keyword>
<dbReference type="Proteomes" id="UP000597444">
    <property type="component" value="Unassembled WGS sequence"/>
</dbReference>
<comment type="caution">
    <text evidence="1">The sequence shown here is derived from an EMBL/GenBank/DDBJ whole genome shotgun (WGS) entry which is preliminary data.</text>
</comment>
<reference evidence="1" key="1">
    <citation type="submission" date="2020-10" db="EMBL/GenBank/DDBJ databases">
        <title>Taxonomic study of unclassified bacteria belonging to the class Ktedonobacteria.</title>
        <authorList>
            <person name="Yabe S."/>
            <person name="Wang C.M."/>
            <person name="Zheng Y."/>
            <person name="Sakai Y."/>
            <person name="Cavaletti L."/>
            <person name="Monciardini P."/>
            <person name="Donadio S."/>
        </authorList>
    </citation>
    <scope>NUCLEOTIDE SEQUENCE</scope>
    <source>
        <strain evidence="1">ID150040</strain>
    </source>
</reference>